<protein>
    <submittedName>
        <fullName evidence="12">Lipid binding protein, putative</fullName>
    </submittedName>
</protein>
<dbReference type="CDD" id="cd00010">
    <property type="entry name" value="AAI_LTSS"/>
    <property type="match status" value="1"/>
</dbReference>
<dbReference type="PANTHER" id="PTHR33044">
    <property type="entry name" value="BIFUNCTIONAL INHIBITOR/LIPID-TRANSFER PROTEIN/SEED STORAGE 2S ALBUMIN SUPERFAMILY PROTEIN-RELATED"/>
    <property type="match status" value="1"/>
</dbReference>
<evidence type="ECO:0000256" key="7">
    <source>
        <dbReference type="ARBA" id="ARBA00023180"/>
    </source>
</evidence>
<dbReference type="KEGG" id="rcu:8263885"/>
<keyword evidence="8" id="KW-0449">Lipoprotein</keyword>
<feature type="signal peptide" evidence="10">
    <location>
        <begin position="1"/>
        <end position="25"/>
    </location>
</feature>
<keyword evidence="13" id="KW-1185">Reference proteome</keyword>
<comment type="similarity">
    <text evidence="2">Belongs to the plant LTP family.</text>
</comment>
<accession>B9SXR9</accession>
<feature type="region of interest" description="Disordered" evidence="9">
    <location>
        <begin position="126"/>
        <end position="156"/>
    </location>
</feature>
<evidence type="ECO:0000256" key="5">
    <source>
        <dbReference type="ARBA" id="ARBA00022729"/>
    </source>
</evidence>
<evidence type="ECO:0000256" key="6">
    <source>
        <dbReference type="ARBA" id="ARBA00023157"/>
    </source>
</evidence>
<dbReference type="Gene3D" id="1.10.110.10">
    <property type="entry name" value="Plant lipid-transfer and hydrophobic proteins"/>
    <property type="match status" value="1"/>
</dbReference>
<feature type="domain" description="Bifunctional inhibitor/plant lipid transfer protein/seed storage helical" evidence="11">
    <location>
        <begin position="52"/>
        <end position="124"/>
    </location>
</feature>
<feature type="chain" id="PRO_5002889810" evidence="10">
    <location>
        <begin position="26"/>
        <end position="181"/>
    </location>
</feature>
<gene>
    <name evidence="12" type="ORF">RCOM_0569400</name>
</gene>
<dbReference type="EMBL" id="EQ974232">
    <property type="protein sequence ID" value="EEF31589.1"/>
    <property type="molecule type" value="Genomic_DNA"/>
</dbReference>
<keyword evidence="4" id="KW-0472">Membrane</keyword>
<dbReference type="GO" id="GO:0098552">
    <property type="term" value="C:side of membrane"/>
    <property type="evidence" value="ECO:0007669"/>
    <property type="project" value="UniProtKB-KW"/>
</dbReference>
<dbReference type="Pfam" id="PF14368">
    <property type="entry name" value="LTP_2"/>
    <property type="match status" value="1"/>
</dbReference>
<dbReference type="OMA" id="VAKDATC"/>
<dbReference type="SUPFAM" id="SSF47699">
    <property type="entry name" value="Bifunctional inhibitor/lipid-transfer protein/seed storage 2S albumin"/>
    <property type="match status" value="1"/>
</dbReference>
<evidence type="ECO:0000256" key="8">
    <source>
        <dbReference type="ARBA" id="ARBA00023288"/>
    </source>
</evidence>
<evidence type="ECO:0000256" key="2">
    <source>
        <dbReference type="ARBA" id="ARBA00009748"/>
    </source>
</evidence>
<reference evidence="13" key="1">
    <citation type="journal article" date="2010" name="Nat. Biotechnol.">
        <title>Draft genome sequence of the oilseed species Ricinus communis.</title>
        <authorList>
            <person name="Chan A.P."/>
            <person name="Crabtree J."/>
            <person name="Zhao Q."/>
            <person name="Lorenzi H."/>
            <person name="Orvis J."/>
            <person name="Puiu D."/>
            <person name="Melake-Berhan A."/>
            <person name="Jones K.M."/>
            <person name="Redman J."/>
            <person name="Chen G."/>
            <person name="Cahoon E.B."/>
            <person name="Gedil M."/>
            <person name="Stanke M."/>
            <person name="Haas B.J."/>
            <person name="Wortman J.R."/>
            <person name="Fraser-Liggett C.M."/>
            <person name="Ravel J."/>
            <person name="Rabinowicz P.D."/>
        </authorList>
    </citation>
    <scope>NUCLEOTIDE SEQUENCE [LARGE SCALE GENOMIC DNA]</scope>
    <source>
        <strain evidence="13">cv. Hale</strain>
    </source>
</reference>
<sequence length="181" mass="19180">MDSKFFTNLFMLFLFFSSRVSLGFSQDLKDLSQTAGGLPQEAGTGGGDGSQCVQKLLPCKDYLRSATPPPPTCCMPLKEMVANEAACLCSVITNPGILKSFNITEQDALNLAKTCGANADLSTCKHDSPSPASPAVTPPAANSSTNSSSPDKKSAGHKMYNLERTSFTAFFVALMFLAFSV</sequence>
<keyword evidence="4" id="KW-0336">GPI-anchor</keyword>
<keyword evidence="5 10" id="KW-0732">Signal</keyword>
<evidence type="ECO:0000256" key="10">
    <source>
        <dbReference type="SAM" id="SignalP"/>
    </source>
</evidence>
<keyword evidence="6" id="KW-1015">Disulfide bond</keyword>
<evidence type="ECO:0000256" key="3">
    <source>
        <dbReference type="ARBA" id="ARBA00022475"/>
    </source>
</evidence>
<evidence type="ECO:0000256" key="4">
    <source>
        <dbReference type="ARBA" id="ARBA00022622"/>
    </source>
</evidence>
<evidence type="ECO:0000256" key="9">
    <source>
        <dbReference type="SAM" id="MobiDB-lite"/>
    </source>
</evidence>
<dbReference type="InterPro" id="IPR043325">
    <property type="entry name" value="LTSS"/>
</dbReference>
<dbReference type="STRING" id="3988.B9SXR9"/>
<dbReference type="InterPro" id="IPR016140">
    <property type="entry name" value="Bifunc_inhib/LTP/seed_store"/>
</dbReference>
<comment type="subcellular location">
    <subcellularLocation>
        <location evidence="1">Cell membrane</location>
        <topology evidence="1">Lipid-anchor</topology>
        <topology evidence="1">GPI-anchor</topology>
    </subcellularLocation>
</comment>
<feature type="compositionally biased region" description="Low complexity" evidence="9">
    <location>
        <begin position="129"/>
        <end position="149"/>
    </location>
</feature>
<dbReference type="FunCoup" id="B9SXR9">
    <property type="interactions" value="10"/>
</dbReference>
<keyword evidence="7" id="KW-0325">Glycoprotein</keyword>
<dbReference type="OrthoDB" id="852039at2759"/>
<dbReference type="InParanoid" id="B9SXR9"/>
<dbReference type="eggNOG" id="ENOG502S5G2">
    <property type="taxonomic scope" value="Eukaryota"/>
</dbReference>
<evidence type="ECO:0000259" key="11">
    <source>
        <dbReference type="SMART" id="SM00499"/>
    </source>
</evidence>
<dbReference type="GO" id="GO:0005886">
    <property type="term" value="C:plasma membrane"/>
    <property type="evidence" value="ECO:0007669"/>
    <property type="project" value="UniProtKB-SubCell"/>
</dbReference>
<dbReference type="Proteomes" id="UP000008311">
    <property type="component" value="Unassembled WGS sequence"/>
</dbReference>
<dbReference type="SMART" id="SM00499">
    <property type="entry name" value="AAI"/>
    <property type="match status" value="1"/>
</dbReference>
<evidence type="ECO:0000313" key="13">
    <source>
        <dbReference type="Proteomes" id="UP000008311"/>
    </source>
</evidence>
<evidence type="ECO:0000256" key="1">
    <source>
        <dbReference type="ARBA" id="ARBA00004609"/>
    </source>
</evidence>
<dbReference type="InterPro" id="IPR036312">
    <property type="entry name" value="Bifun_inhib/LTP/seed_sf"/>
</dbReference>
<dbReference type="AlphaFoldDB" id="B9SXR9"/>
<organism evidence="12 13">
    <name type="scientific">Ricinus communis</name>
    <name type="common">Castor bean</name>
    <dbReference type="NCBI Taxonomy" id="3988"/>
    <lineage>
        <taxon>Eukaryota</taxon>
        <taxon>Viridiplantae</taxon>
        <taxon>Streptophyta</taxon>
        <taxon>Embryophyta</taxon>
        <taxon>Tracheophyta</taxon>
        <taxon>Spermatophyta</taxon>
        <taxon>Magnoliopsida</taxon>
        <taxon>eudicotyledons</taxon>
        <taxon>Gunneridae</taxon>
        <taxon>Pentapetalae</taxon>
        <taxon>rosids</taxon>
        <taxon>fabids</taxon>
        <taxon>Malpighiales</taxon>
        <taxon>Euphorbiaceae</taxon>
        <taxon>Acalyphoideae</taxon>
        <taxon>Acalypheae</taxon>
        <taxon>Ricinus</taxon>
    </lineage>
</organism>
<keyword evidence="3" id="KW-1003">Cell membrane</keyword>
<evidence type="ECO:0000313" key="12">
    <source>
        <dbReference type="EMBL" id="EEF31589.1"/>
    </source>
</evidence>
<name>B9SXR9_RICCO</name>
<proteinExistence type="inferred from homology"/>